<accession>A0A2U1F6I5</accession>
<dbReference type="InterPro" id="IPR006530">
    <property type="entry name" value="YD"/>
</dbReference>
<proteinExistence type="predicted"/>
<dbReference type="InterPro" id="IPR031325">
    <property type="entry name" value="RHS_repeat"/>
</dbReference>
<dbReference type="PANTHER" id="PTHR32305:SF15">
    <property type="entry name" value="PROTEIN RHSA-RELATED"/>
    <property type="match status" value="1"/>
</dbReference>
<dbReference type="Proteomes" id="UP000245462">
    <property type="component" value="Unassembled WGS sequence"/>
</dbReference>
<feature type="domain" description="Insecticide toxin TcdB middle/N-terminal" evidence="1">
    <location>
        <begin position="974"/>
        <end position="1103"/>
    </location>
</feature>
<dbReference type="InterPro" id="IPR028994">
    <property type="entry name" value="Integrin_alpha_N"/>
</dbReference>
<dbReference type="Gene3D" id="2.180.10.10">
    <property type="entry name" value="RHS repeat-associated core"/>
    <property type="match status" value="2"/>
</dbReference>
<dbReference type="EMBL" id="QEKY01000018">
    <property type="protein sequence ID" value="PVZ07807.1"/>
    <property type="molecule type" value="Genomic_DNA"/>
</dbReference>
<evidence type="ECO:0000313" key="3">
    <source>
        <dbReference type="Proteomes" id="UP000245462"/>
    </source>
</evidence>
<dbReference type="Pfam" id="PF05593">
    <property type="entry name" value="RHS_repeat"/>
    <property type="match status" value="2"/>
</dbReference>
<gene>
    <name evidence="2" type="ORF">C7382_11826</name>
</gene>
<evidence type="ECO:0000313" key="2">
    <source>
        <dbReference type="EMBL" id="PVZ07807.1"/>
    </source>
</evidence>
<dbReference type="SUPFAM" id="SSF69318">
    <property type="entry name" value="Integrin alpha N-terminal domain"/>
    <property type="match status" value="1"/>
</dbReference>
<feature type="non-terminal residue" evidence="2">
    <location>
        <position position="1936"/>
    </location>
</feature>
<dbReference type="InterPro" id="IPR050708">
    <property type="entry name" value="T6SS_VgrG/RHS"/>
</dbReference>
<keyword evidence="3" id="KW-1185">Reference proteome</keyword>
<dbReference type="NCBIfam" id="TIGR01643">
    <property type="entry name" value="YD_repeat_2x"/>
    <property type="match status" value="5"/>
</dbReference>
<dbReference type="Pfam" id="PF12256">
    <property type="entry name" value="TcdB_toxin_midN"/>
    <property type="match status" value="1"/>
</dbReference>
<dbReference type="PANTHER" id="PTHR32305">
    <property type="match status" value="1"/>
</dbReference>
<name>A0A2U1F6I5_9PORP</name>
<sequence>MDLNGDGLPDKVFKKNGRVFFRAQIPGAYGSTPTFSAPRPIQGLSTLSKGVTTAVEKGAKGIVGIGPISFAKGLSFQNSYSINKNYFADVNGDGLPDYVSGGRVYFNCPVEENGLVVPRFLLGSQASPNPIQGSPLTIPDDEYESGESPDSLQVYSPMQDIVRVWTAPVSGEITIGGAAQLLPPEEGYDTDAYAHADGVRLAIQHGAAELRQLQINKGDHLPHSMSISRPINVSRGDKIYFRLQSGNTSTSNGNFDRVKWAPTVSYLTDAGGPVIAGVGGTPLAEMDENNSLRGSGARMQESGDHHVFATGTDTNGYPLGSYESSRYIQEDGHGMIKLPAGVTSFTLSGSIGKEKTSDGILFSIWPQLNLSEGSLQPIGGTTTAPSISQLWQQAMPAAAGQQTIQTTFSGLQDTVFMLRGEAGTQIAWEKVSTDLKISYSLPTDTTTITLPIVPKLRRYAELSPSSIFMFMQPVSGAASIGHIHVFAPPTGVFSQEELRRPFRMVAKTADGLVSERMLSLAQAIAGTQFEFALEPLKQFEVNILTNNYAFAEKLKNHCSFGYIGNGMGIEGVSLGIYIPNDSLDLYATNHRNWGQFIYNAGGDRYSRPIDEAALANPYGEDPENVSSLDLPFFPLRAESARKRWLGSNPELYVAGDTVCTGRLYANDVVNSGVKVRGATLSAGEVQAVPLVSKTKSTSDYTGVFITTFSQAGGKSQTEMGYQDMNGDGYPDILTPKRIRYTNALGQIEEDLSLDGSTTSNNTSASAGLGGNPVHAYSVVSDIAKGNFKSLVGSDQNQATDSRAANFPLSVDLSQQHNEDTAESAFIDVNGDGLPDKIFKGGSVAYNLGYGFTNPVPAFGIADLRSGQAAYTSGGLGLGFSIGAGSISGGFGYSQSDNHETYSFSDMNGDGLPDYIHVTGDGVYVSLNRGDHLASPIRWGSVDQYSHSQSVSESGNIGATVSFPVFFLKFSVNMGVSVSQSLSRPRTMLADVDGDGYPDWVRSEDANGLSVHLSSIRRTNKLKQVRNSVGGSFTIDYTRTTPDPQLPGGKWVMSSLRIDDGVQADGVPSMMRFEYAQGRHDRREREFMGFGSVVTIDVDTRPTQPTDYRRRVNVYDVSNYYRRGLVLENRVETPTGQKLTETANEYDVYRLTATGNLYTFFKDNTYAADNGSAYAPLRYTRSRQYEGSQSLVVSTVWNDYYFNTGRYGELKSGRFSEKGTLRPDGSGTYDYQTDVFYTDFPGRYVLGLPVRFEVRGASGALLRSIEATYNTEGRMLSFSRQLNADRRAVFLFDYDDLGNLIKKTLPSATTGGDAMSFSYTYDNYKRQFITVITDGEGLTNTFDYDYDYGVMTRFTDTNGQEHTSSIDAFGRLVSISGPYEQSTVGNVPTKPLIKHEYQLTGTNGGSPVASPLNAVTTHYDYRSNKTVRTSTFSDGFGRVVQVKKDGVIAGGADSLRCLIVSGRVQYDAFGRADSTYYPTTESDLSRLKTFTAAPDQIAPTRTIYDRTDRPTLVILPDGSRTQSTYGIDAGLHALTTTITDALGNRVRTGTNGRGLTLLSQQLSGPQGTITTRFEYDALSRLTKVTDTEGNETLSTYDMGDRRTELTHPASGMTTFAYDDRGLLTARTNEGSTISYEYDKAGRPTRVVTLNGSVADSVSYYGNVHAPEGERGRLVLREDRTGASAYRYGRLGEVTEEVRSLVVPNQRVFTFRTKYDYDSYGRLREVETPDRERVSYHYDDDGNLYRITGRAVTGVGTPDNTLYRTGIRYDKFGSKARERNGDGTTTTYAYDNRRRLTSMQVQKGSGSPLLSNAYGYDAVSNILTAETTSGANGWGQISQSYTYDGLYRLTSATGQKAGGTGTAYSLTMSYDNMHRIVKKKQDLRQSNVQFAGQLSAGYELDYAYRGEAGSRFRLDTLRDRHYCVEGAPVAGDEERHAY</sequence>
<dbReference type="InterPro" id="IPR022045">
    <property type="entry name" value="TcdB_toxin_mid/N"/>
</dbReference>
<organism evidence="2 3">
    <name type="scientific">Porphyromonas loveana</name>
    <dbReference type="NCBI Taxonomy" id="1884669"/>
    <lineage>
        <taxon>Bacteria</taxon>
        <taxon>Pseudomonadati</taxon>
        <taxon>Bacteroidota</taxon>
        <taxon>Bacteroidia</taxon>
        <taxon>Bacteroidales</taxon>
        <taxon>Porphyromonadaceae</taxon>
        <taxon>Porphyromonas</taxon>
    </lineage>
</organism>
<comment type="caution">
    <text evidence="2">The sequence shown here is derived from an EMBL/GenBank/DDBJ whole genome shotgun (WGS) entry which is preliminary data.</text>
</comment>
<reference evidence="2 3" key="1">
    <citation type="submission" date="2018-04" db="EMBL/GenBank/DDBJ databases">
        <title>Genomic Encyclopedia of Type Strains, Phase IV (KMG-IV): sequencing the most valuable type-strain genomes for metagenomic binning, comparative biology and taxonomic classification.</title>
        <authorList>
            <person name="Goeker M."/>
        </authorList>
    </citation>
    <scope>NUCLEOTIDE SEQUENCE [LARGE SCALE GENOMIC DNA]</scope>
    <source>
        <strain evidence="2 3">DSM 28520</strain>
    </source>
</reference>
<evidence type="ECO:0000259" key="1">
    <source>
        <dbReference type="Pfam" id="PF12256"/>
    </source>
</evidence>
<protein>
    <submittedName>
        <fullName evidence="2">YD repeat-containing protein</fullName>
    </submittedName>
</protein>